<evidence type="ECO:0000313" key="2">
    <source>
        <dbReference type="EMBL" id="WVZ98211.1"/>
    </source>
</evidence>
<dbReference type="EMBL" id="CP144754">
    <property type="protein sequence ID" value="WVZ98211.1"/>
    <property type="molecule type" value="Genomic_DNA"/>
</dbReference>
<dbReference type="PANTHER" id="PTHR33165">
    <property type="entry name" value="F-BOX DOMAIN CONTAINING PROTEIN-LIKE-RELATED"/>
    <property type="match status" value="1"/>
</dbReference>
<dbReference type="AlphaFoldDB" id="A0AAQ3XFS4"/>
<dbReference type="Pfam" id="PF03478">
    <property type="entry name" value="Beta-prop_KIB1-4"/>
    <property type="match status" value="1"/>
</dbReference>
<dbReference type="PANTHER" id="PTHR33165:SF63">
    <property type="entry name" value="OS03G0792300 PROTEIN"/>
    <property type="match status" value="1"/>
</dbReference>
<protein>
    <recommendedName>
        <fullName evidence="1">KIB1-4 beta-propeller domain-containing protein</fullName>
    </recommendedName>
</protein>
<organism evidence="2 3">
    <name type="scientific">Paspalum notatum var. saurae</name>
    <dbReference type="NCBI Taxonomy" id="547442"/>
    <lineage>
        <taxon>Eukaryota</taxon>
        <taxon>Viridiplantae</taxon>
        <taxon>Streptophyta</taxon>
        <taxon>Embryophyta</taxon>
        <taxon>Tracheophyta</taxon>
        <taxon>Spermatophyta</taxon>
        <taxon>Magnoliopsida</taxon>
        <taxon>Liliopsida</taxon>
        <taxon>Poales</taxon>
        <taxon>Poaceae</taxon>
        <taxon>PACMAD clade</taxon>
        <taxon>Panicoideae</taxon>
        <taxon>Andropogonodae</taxon>
        <taxon>Paspaleae</taxon>
        <taxon>Paspalinae</taxon>
        <taxon>Paspalum</taxon>
    </lineage>
</organism>
<accession>A0AAQ3XFS4</accession>
<gene>
    <name evidence="2" type="ORF">U9M48_043679</name>
</gene>
<dbReference type="InterPro" id="IPR005174">
    <property type="entry name" value="KIB1-4_b-propeller"/>
</dbReference>
<sequence length="356" mass="40232">MVVLGGITGRTGAVGLPARGFRMWTTDCSLDSNRTNARELAAPFCDSRFHPRRWTILKVDDDAAPHRRRFKNVATEECVEIDLPEMQGRCAFGPTAEGLLVLVDERSLVVSVLNPFTRQRTELPSLATLLLVNWFKKCLFARKKPPKTCYAGDLAHGYLSVGAACLVGEGMVALHFSKNRYSSVLAIAMAGGERWMVVHRDIVLTSLLTFEGRLYCLRGNDIMTMKTSENQPPSLVVAAKLPQDPLWVHTRRLVENGRELIQVQEGDGFMDKKKYQAHRVDLEAKETVVSRVAGTCSLIVLPTRAQRDRRLHQKLSRRLEQALLAKRAAASELRHHQDDTYKWWRKKEKATSSNRR</sequence>
<name>A0AAQ3XFS4_PASNO</name>
<dbReference type="Proteomes" id="UP001341281">
    <property type="component" value="Chromosome 10"/>
</dbReference>
<feature type="domain" description="KIB1-4 beta-propeller" evidence="1">
    <location>
        <begin position="75"/>
        <end position="285"/>
    </location>
</feature>
<evidence type="ECO:0000259" key="1">
    <source>
        <dbReference type="Pfam" id="PF03478"/>
    </source>
</evidence>
<reference evidence="2 3" key="1">
    <citation type="submission" date="2024-02" db="EMBL/GenBank/DDBJ databases">
        <title>High-quality chromosome-scale genome assembly of Pensacola bahiagrass (Paspalum notatum Flugge var. saurae).</title>
        <authorList>
            <person name="Vega J.M."/>
            <person name="Podio M."/>
            <person name="Orjuela J."/>
            <person name="Siena L.A."/>
            <person name="Pessino S.C."/>
            <person name="Combes M.C."/>
            <person name="Mariac C."/>
            <person name="Albertini E."/>
            <person name="Pupilli F."/>
            <person name="Ortiz J.P.A."/>
            <person name="Leblanc O."/>
        </authorList>
    </citation>
    <scope>NUCLEOTIDE SEQUENCE [LARGE SCALE GENOMIC DNA]</scope>
    <source>
        <strain evidence="2">R1</strain>
        <tissue evidence="2">Leaf</tissue>
    </source>
</reference>
<evidence type="ECO:0000313" key="3">
    <source>
        <dbReference type="Proteomes" id="UP001341281"/>
    </source>
</evidence>
<proteinExistence type="predicted"/>
<keyword evidence="3" id="KW-1185">Reference proteome</keyword>